<dbReference type="InterPro" id="IPR036388">
    <property type="entry name" value="WH-like_DNA-bd_sf"/>
</dbReference>
<protein>
    <submittedName>
        <fullName evidence="5">ArsR/SmtB family transcription factor</fullName>
    </submittedName>
</protein>
<feature type="domain" description="HTH arsR-type" evidence="4">
    <location>
        <begin position="26"/>
        <end position="102"/>
    </location>
</feature>
<dbReference type="PANTHER" id="PTHR43132:SF8">
    <property type="entry name" value="HTH-TYPE TRANSCRIPTIONAL REGULATOR KMTR"/>
    <property type="match status" value="1"/>
</dbReference>
<evidence type="ECO:0000313" key="6">
    <source>
        <dbReference type="Proteomes" id="UP001596392"/>
    </source>
</evidence>
<dbReference type="Pfam" id="PF12802">
    <property type="entry name" value="MarR_2"/>
    <property type="match status" value="1"/>
</dbReference>
<keyword evidence="2" id="KW-0238">DNA-binding</keyword>
<reference evidence="6" key="1">
    <citation type="journal article" date="2019" name="Int. J. Syst. Evol. Microbiol.">
        <title>The Global Catalogue of Microorganisms (GCM) 10K type strain sequencing project: providing services to taxonomists for standard genome sequencing and annotation.</title>
        <authorList>
            <consortium name="The Broad Institute Genomics Platform"/>
            <consortium name="The Broad Institute Genome Sequencing Center for Infectious Disease"/>
            <person name="Wu L."/>
            <person name="Ma J."/>
        </authorList>
    </citation>
    <scope>NUCLEOTIDE SEQUENCE [LARGE SCALE GENOMIC DNA]</scope>
    <source>
        <strain evidence="6">CGMCC 1.9106</strain>
    </source>
</reference>
<comment type="caution">
    <text evidence="5">The sequence shown here is derived from an EMBL/GenBank/DDBJ whole genome shotgun (WGS) entry which is preliminary data.</text>
</comment>
<dbReference type="InterPro" id="IPR051011">
    <property type="entry name" value="Metal_resp_trans_reg"/>
</dbReference>
<dbReference type="Gene3D" id="1.10.10.10">
    <property type="entry name" value="Winged helix-like DNA-binding domain superfamily/Winged helix DNA-binding domain"/>
    <property type="match status" value="1"/>
</dbReference>
<dbReference type="SUPFAM" id="SSF46785">
    <property type="entry name" value="Winged helix' DNA-binding domain"/>
    <property type="match status" value="1"/>
</dbReference>
<dbReference type="InterPro" id="IPR036390">
    <property type="entry name" value="WH_DNA-bd_sf"/>
</dbReference>
<keyword evidence="3" id="KW-0804">Transcription</keyword>
<dbReference type="InterPro" id="IPR011991">
    <property type="entry name" value="ArsR-like_HTH"/>
</dbReference>
<dbReference type="InterPro" id="IPR000835">
    <property type="entry name" value="HTH_MarR-typ"/>
</dbReference>
<dbReference type="InterPro" id="IPR001845">
    <property type="entry name" value="HTH_ArsR_DNA-bd_dom"/>
</dbReference>
<evidence type="ECO:0000259" key="4">
    <source>
        <dbReference type="SMART" id="SM00418"/>
    </source>
</evidence>
<evidence type="ECO:0000256" key="1">
    <source>
        <dbReference type="ARBA" id="ARBA00023015"/>
    </source>
</evidence>
<dbReference type="RefSeq" id="WP_376810261.1">
    <property type="nucleotide sequence ID" value="NZ_JBHTAC010000059.1"/>
</dbReference>
<dbReference type="EMBL" id="JBHTAC010000059">
    <property type="protein sequence ID" value="MFC7247536.1"/>
    <property type="molecule type" value="Genomic_DNA"/>
</dbReference>
<dbReference type="CDD" id="cd00090">
    <property type="entry name" value="HTH_ARSR"/>
    <property type="match status" value="1"/>
</dbReference>
<gene>
    <name evidence="5" type="ORF">ACFQO7_34170</name>
</gene>
<sequence>MLVYPAVRDVRQAARIWGEPAGPSHASLAALLGRTRAAVLEVVAAGPVSTGALARRVNVSAPSASQHATALRAANLIASQRVGASMLHSVTPLGWSLLNGVTVGDELPLLR</sequence>
<evidence type="ECO:0000256" key="2">
    <source>
        <dbReference type="ARBA" id="ARBA00023125"/>
    </source>
</evidence>
<accession>A0ABW2HA37</accession>
<keyword evidence="1" id="KW-0805">Transcription regulation</keyword>
<dbReference type="Proteomes" id="UP001596392">
    <property type="component" value="Unassembled WGS sequence"/>
</dbReference>
<evidence type="ECO:0000313" key="5">
    <source>
        <dbReference type="EMBL" id="MFC7247536.1"/>
    </source>
</evidence>
<name>A0ABW2HA37_9ACTN</name>
<keyword evidence="6" id="KW-1185">Reference proteome</keyword>
<evidence type="ECO:0000256" key="3">
    <source>
        <dbReference type="ARBA" id="ARBA00023163"/>
    </source>
</evidence>
<dbReference type="SMART" id="SM00418">
    <property type="entry name" value="HTH_ARSR"/>
    <property type="match status" value="1"/>
</dbReference>
<organism evidence="5 6">
    <name type="scientific">Catellatospora aurea</name>
    <dbReference type="NCBI Taxonomy" id="1337874"/>
    <lineage>
        <taxon>Bacteria</taxon>
        <taxon>Bacillati</taxon>
        <taxon>Actinomycetota</taxon>
        <taxon>Actinomycetes</taxon>
        <taxon>Micromonosporales</taxon>
        <taxon>Micromonosporaceae</taxon>
        <taxon>Catellatospora</taxon>
    </lineage>
</organism>
<dbReference type="PANTHER" id="PTHR43132">
    <property type="entry name" value="ARSENICAL RESISTANCE OPERON REPRESSOR ARSR-RELATED"/>
    <property type="match status" value="1"/>
</dbReference>
<proteinExistence type="predicted"/>